<keyword evidence="7" id="KW-0539">Nucleus</keyword>
<dbReference type="PANTHER" id="PTHR10758">
    <property type="entry name" value="26S PROTEASOME NON-ATPASE REGULATORY SUBUNIT 3/COP9 SIGNALOSOME COMPLEX SUBUNIT 3"/>
    <property type="match status" value="1"/>
</dbReference>
<keyword evidence="11" id="KW-1185">Reference proteome</keyword>
<feature type="domain" description="PCI" evidence="9">
    <location>
        <begin position="314"/>
        <end position="402"/>
    </location>
</feature>
<sequence>MAQSGSSSYQAHLNTSSSSRGDDGLPSLDSLVNSIRTLENSASLNTILKSFAPKDVRDTILAGALAHGEDPLTVLDAPQHTLGILYILSARLHSSTSPKPPLESIEDFCTRFDPVQARLAPDRVTSLAKRLVRVSEESHSLKYALGPLFNLVTRYPPTPSHLTTLHPIFLRTCVATHHFTAALPVLSVPITTIDTTLSDLHYNDNLIYHYAGGMAFGALKRWHEAEEFFEICASAPAQVPAAIQLEASKKLVLVQLILHGKTIPPPKYTNPVLQRLLKSSPYAAFIKAYPQRTATLHNLIQKDVETFATEKNLGLVHQAIERAPRWLIKKLTNTYLTLGLADIGKEVGLEEPEVRMVILSMIEADEISATISVDGTVTFSDPVPQYSKEDVDRMLSLAQEQSNLLLQLERTMNSNKDYLTKAVKHKDEAGWGPDGEDLFSGPNTSGGGGWVEDSGF</sequence>
<evidence type="ECO:0000256" key="8">
    <source>
        <dbReference type="SAM" id="MobiDB-lite"/>
    </source>
</evidence>
<evidence type="ECO:0000256" key="7">
    <source>
        <dbReference type="ARBA" id="ARBA00023242"/>
    </source>
</evidence>
<protein>
    <recommendedName>
        <fullName evidence="4">COP9 signalosome complex subunit 3</fullName>
    </recommendedName>
</protein>
<keyword evidence="5" id="KW-0963">Cytoplasm</keyword>
<organism evidence="10 11">
    <name type="scientific">Sparassis crispa</name>
    <dbReference type="NCBI Taxonomy" id="139825"/>
    <lineage>
        <taxon>Eukaryota</taxon>
        <taxon>Fungi</taxon>
        <taxon>Dikarya</taxon>
        <taxon>Basidiomycota</taxon>
        <taxon>Agaricomycotina</taxon>
        <taxon>Agaricomycetes</taxon>
        <taxon>Polyporales</taxon>
        <taxon>Sparassidaceae</taxon>
        <taxon>Sparassis</taxon>
    </lineage>
</organism>
<dbReference type="InterPro" id="IPR055089">
    <property type="entry name" value="COP9_N"/>
</dbReference>
<accession>A0A401GZW8</accession>
<evidence type="ECO:0000256" key="4">
    <source>
        <dbReference type="ARBA" id="ARBA00014878"/>
    </source>
</evidence>
<dbReference type="GO" id="GO:0005737">
    <property type="term" value="C:cytoplasm"/>
    <property type="evidence" value="ECO:0007669"/>
    <property type="project" value="UniProtKB-SubCell"/>
</dbReference>
<dbReference type="Proteomes" id="UP000287166">
    <property type="component" value="Unassembled WGS sequence"/>
</dbReference>
<dbReference type="InParanoid" id="A0A401GZW8"/>
<evidence type="ECO:0000256" key="5">
    <source>
        <dbReference type="ARBA" id="ARBA00022490"/>
    </source>
</evidence>
<reference evidence="10 11" key="1">
    <citation type="journal article" date="2018" name="Sci. Rep.">
        <title>Genome sequence of the cauliflower mushroom Sparassis crispa (Hanabiratake) and its association with beneficial usage.</title>
        <authorList>
            <person name="Kiyama R."/>
            <person name="Furutani Y."/>
            <person name="Kawaguchi K."/>
            <person name="Nakanishi T."/>
        </authorList>
    </citation>
    <scope>NUCLEOTIDE SEQUENCE [LARGE SCALE GENOMIC DNA]</scope>
</reference>
<dbReference type="GO" id="GO:0006511">
    <property type="term" value="P:ubiquitin-dependent protein catabolic process"/>
    <property type="evidence" value="ECO:0007669"/>
    <property type="project" value="TreeGrafter"/>
</dbReference>
<feature type="region of interest" description="Disordered" evidence="8">
    <location>
        <begin position="1"/>
        <end position="25"/>
    </location>
</feature>
<dbReference type="GeneID" id="38784632"/>
<dbReference type="SMART" id="SM00088">
    <property type="entry name" value="PINT"/>
    <property type="match status" value="1"/>
</dbReference>
<dbReference type="OrthoDB" id="29061at2759"/>
<evidence type="ECO:0000313" key="11">
    <source>
        <dbReference type="Proteomes" id="UP000287166"/>
    </source>
</evidence>
<dbReference type="STRING" id="139825.A0A401GZW8"/>
<feature type="compositionally biased region" description="Polar residues" evidence="8">
    <location>
        <begin position="1"/>
        <end position="19"/>
    </location>
</feature>
<dbReference type="EMBL" id="BFAD01000011">
    <property type="protein sequence ID" value="GBE87715.1"/>
    <property type="molecule type" value="Genomic_DNA"/>
</dbReference>
<evidence type="ECO:0000256" key="3">
    <source>
        <dbReference type="ARBA" id="ARBA00007084"/>
    </source>
</evidence>
<dbReference type="InterPro" id="IPR000717">
    <property type="entry name" value="PCI_dom"/>
</dbReference>
<dbReference type="GO" id="GO:0008180">
    <property type="term" value="C:COP9 signalosome"/>
    <property type="evidence" value="ECO:0007669"/>
    <property type="project" value="UniProtKB-KW"/>
</dbReference>
<evidence type="ECO:0000256" key="6">
    <source>
        <dbReference type="ARBA" id="ARBA00022790"/>
    </source>
</evidence>
<gene>
    <name evidence="10" type="ORF">SCP_1103920</name>
</gene>
<feature type="region of interest" description="Disordered" evidence="8">
    <location>
        <begin position="429"/>
        <end position="456"/>
    </location>
</feature>
<comment type="similarity">
    <text evidence="3">Belongs to the CSN3 family.</text>
</comment>
<evidence type="ECO:0000259" key="9">
    <source>
        <dbReference type="SMART" id="SM00088"/>
    </source>
</evidence>
<comment type="caution">
    <text evidence="10">The sequence shown here is derived from an EMBL/GenBank/DDBJ whole genome shotgun (WGS) entry which is preliminary data.</text>
</comment>
<dbReference type="Pfam" id="PF01399">
    <property type="entry name" value="PCI"/>
    <property type="match status" value="1"/>
</dbReference>
<dbReference type="PANTHER" id="PTHR10758:SF1">
    <property type="entry name" value="COP9 SIGNALOSOME COMPLEX SUBUNIT 3"/>
    <property type="match status" value="1"/>
</dbReference>
<evidence type="ECO:0000313" key="10">
    <source>
        <dbReference type="EMBL" id="GBE87715.1"/>
    </source>
</evidence>
<comment type="subcellular location">
    <subcellularLocation>
        <location evidence="2">Cytoplasm</location>
    </subcellularLocation>
    <subcellularLocation>
        <location evidence="1">Nucleus</location>
    </subcellularLocation>
</comment>
<evidence type="ECO:0000256" key="1">
    <source>
        <dbReference type="ARBA" id="ARBA00004123"/>
    </source>
</evidence>
<name>A0A401GZW8_9APHY</name>
<dbReference type="InterPro" id="IPR050756">
    <property type="entry name" value="CSN3"/>
</dbReference>
<keyword evidence="6" id="KW-0736">Signalosome</keyword>
<dbReference type="AlphaFoldDB" id="A0A401GZW8"/>
<evidence type="ECO:0000256" key="2">
    <source>
        <dbReference type="ARBA" id="ARBA00004496"/>
    </source>
</evidence>
<dbReference type="RefSeq" id="XP_027618628.1">
    <property type="nucleotide sequence ID" value="XM_027762827.1"/>
</dbReference>
<dbReference type="Pfam" id="PF22788">
    <property type="entry name" value="COP9_hel_rpt"/>
    <property type="match status" value="1"/>
</dbReference>
<proteinExistence type="inferred from homology"/>